<dbReference type="FunFam" id="3.30.420.10:FF:000045">
    <property type="entry name" value="3'-5' exonuclease DinG"/>
    <property type="match status" value="1"/>
</dbReference>
<dbReference type="RefSeq" id="WP_133702685.1">
    <property type="nucleotide sequence ID" value="NZ_SNXS01000005.1"/>
</dbReference>
<keyword evidence="7" id="KW-1185">Reference proteome</keyword>
<comment type="subunit">
    <text evidence="3">DNA polymerase III contains a core (composed of alpha, epsilon and theta chains) that associates with a tau subunit. This core dimerizes to form the POLIII' complex. PolIII' associates with the gamma complex (composed of gamma, delta, delta', psi and chi chains) and with the beta chain to form the complete DNA polymerase III complex.</text>
</comment>
<name>A0A4R6QLN0_9BURK</name>
<reference evidence="6 7" key="1">
    <citation type="submission" date="2019-03" db="EMBL/GenBank/DDBJ databases">
        <title>Genomic Encyclopedia of Type Strains, Phase IV (KMG-IV): sequencing the most valuable type-strain genomes for metagenomic binning, comparative biology and taxonomic classification.</title>
        <authorList>
            <person name="Goeker M."/>
        </authorList>
    </citation>
    <scope>NUCLEOTIDE SEQUENCE [LARGE SCALE GENOMIC DNA]</scope>
    <source>
        <strain evidence="6 7">DSM 16998</strain>
    </source>
</reference>
<dbReference type="InterPro" id="IPR012337">
    <property type="entry name" value="RNaseH-like_sf"/>
</dbReference>
<dbReference type="SMART" id="SM00479">
    <property type="entry name" value="EXOIII"/>
    <property type="match status" value="1"/>
</dbReference>
<dbReference type="GO" id="GO:0003887">
    <property type="term" value="F:DNA-directed DNA polymerase activity"/>
    <property type="evidence" value="ECO:0007669"/>
    <property type="project" value="UniProtKB-EC"/>
</dbReference>
<evidence type="ECO:0000256" key="4">
    <source>
        <dbReference type="ARBA" id="ARBA00049244"/>
    </source>
</evidence>
<evidence type="ECO:0000313" key="6">
    <source>
        <dbReference type="EMBL" id="TDP63529.1"/>
    </source>
</evidence>
<evidence type="ECO:0000313" key="7">
    <source>
        <dbReference type="Proteomes" id="UP000295361"/>
    </source>
</evidence>
<dbReference type="PANTHER" id="PTHR30231">
    <property type="entry name" value="DNA POLYMERASE III SUBUNIT EPSILON"/>
    <property type="match status" value="1"/>
</dbReference>
<dbReference type="EMBL" id="SNXS01000005">
    <property type="protein sequence ID" value="TDP63529.1"/>
    <property type="molecule type" value="Genomic_DNA"/>
</dbReference>
<dbReference type="GO" id="GO:0005829">
    <property type="term" value="C:cytosol"/>
    <property type="evidence" value="ECO:0007669"/>
    <property type="project" value="TreeGrafter"/>
</dbReference>
<dbReference type="PANTHER" id="PTHR30231:SF37">
    <property type="entry name" value="EXODEOXYRIBONUCLEASE 10"/>
    <property type="match status" value="1"/>
</dbReference>
<sequence>MQTVAVIDFETTGMSPGQGARATEIAAVLVQDGRIVDRFQSLMNSGAWVPPFIEQLTGITNSMLRTAPGAESVMRDVARFTRGCPLVAHNAAFDRGFWQAEIARADCEPDPAHQFACTLLLARRLYPQAPNHKLGSLARFHALPSAGRAHRALADAEVTAHLLLRVQEDVQLQFGAELGGRGVDHRLLMALQKANKLALARCVTGHVKASKVPA</sequence>
<dbReference type="InterPro" id="IPR013520">
    <property type="entry name" value="Ribonucl_H"/>
</dbReference>
<dbReference type="Pfam" id="PF00929">
    <property type="entry name" value="RNase_T"/>
    <property type="match status" value="1"/>
</dbReference>
<comment type="function">
    <text evidence="2">DNA polymerase III is a complex, multichain enzyme responsible for most of the replicative synthesis in bacteria. The epsilon subunit contain the editing function and is a proofreading 3'-5' exonuclease.</text>
</comment>
<evidence type="ECO:0000256" key="2">
    <source>
        <dbReference type="ARBA" id="ARBA00025483"/>
    </source>
</evidence>
<dbReference type="InterPro" id="IPR006054">
    <property type="entry name" value="DnaQ"/>
</dbReference>
<dbReference type="GO" id="GO:0008408">
    <property type="term" value="F:3'-5' exonuclease activity"/>
    <property type="evidence" value="ECO:0007669"/>
    <property type="project" value="TreeGrafter"/>
</dbReference>
<feature type="domain" description="Exonuclease" evidence="5">
    <location>
        <begin position="3"/>
        <end position="172"/>
    </location>
</feature>
<evidence type="ECO:0000259" key="5">
    <source>
        <dbReference type="SMART" id="SM00479"/>
    </source>
</evidence>
<dbReference type="GO" id="GO:0045004">
    <property type="term" value="P:DNA replication proofreading"/>
    <property type="evidence" value="ECO:0007669"/>
    <property type="project" value="TreeGrafter"/>
</dbReference>
<protein>
    <recommendedName>
        <fullName evidence="1">DNA-directed DNA polymerase</fullName>
        <ecNumber evidence="1">2.7.7.7</ecNumber>
    </recommendedName>
</protein>
<dbReference type="Proteomes" id="UP000295361">
    <property type="component" value="Unassembled WGS sequence"/>
</dbReference>
<dbReference type="InterPro" id="IPR036397">
    <property type="entry name" value="RNaseH_sf"/>
</dbReference>
<comment type="catalytic activity">
    <reaction evidence="4">
        <text>DNA(n) + a 2'-deoxyribonucleoside 5'-triphosphate = DNA(n+1) + diphosphate</text>
        <dbReference type="Rhea" id="RHEA:22508"/>
        <dbReference type="Rhea" id="RHEA-COMP:17339"/>
        <dbReference type="Rhea" id="RHEA-COMP:17340"/>
        <dbReference type="ChEBI" id="CHEBI:33019"/>
        <dbReference type="ChEBI" id="CHEBI:61560"/>
        <dbReference type="ChEBI" id="CHEBI:173112"/>
        <dbReference type="EC" id="2.7.7.7"/>
    </reaction>
</comment>
<dbReference type="OrthoDB" id="9803913at2"/>
<comment type="caution">
    <text evidence="6">The sequence shown here is derived from an EMBL/GenBank/DDBJ whole genome shotgun (WGS) entry which is preliminary data.</text>
</comment>
<dbReference type="SUPFAM" id="SSF53098">
    <property type="entry name" value="Ribonuclease H-like"/>
    <property type="match status" value="1"/>
</dbReference>
<evidence type="ECO:0000256" key="1">
    <source>
        <dbReference type="ARBA" id="ARBA00012417"/>
    </source>
</evidence>
<organism evidence="6 7">
    <name type="scientific">Roseateles toxinivorans</name>
    <dbReference type="NCBI Taxonomy" id="270368"/>
    <lineage>
        <taxon>Bacteria</taxon>
        <taxon>Pseudomonadati</taxon>
        <taxon>Pseudomonadota</taxon>
        <taxon>Betaproteobacteria</taxon>
        <taxon>Burkholderiales</taxon>
        <taxon>Sphaerotilaceae</taxon>
        <taxon>Roseateles</taxon>
    </lineage>
</organism>
<dbReference type="InParanoid" id="A0A4R6QLN0"/>
<dbReference type="GO" id="GO:0003677">
    <property type="term" value="F:DNA binding"/>
    <property type="evidence" value="ECO:0007669"/>
    <property type="project" value="InterPro"/>
</dbReference>
<dbReference type="AlphaFoldDB" id="A0A4R6QLN0"/>
<gene>
    <name evidence="6" type="ORF">DES47_105536</name>
</gene>
<dbReference type="EC" id="2.7.7.7" evidence="1"/>
<proteinExistence type="predicted"/>
<evidence type="ECO:0000256" key="3">
    <source>
        <dbReference type="ARBA" id="ARBA00026073"/>
    </source>
</evidence>
<dbReference type="Gene3D" id="3.30.420.10">
    <property type="entry name" value="Ribonuclease H-like superfamily/Ribonuclease H"/>
    <property type="match status" value="1"/>
</dbReference>
<accession>A0A4R6QLN0</accession>
<dbReference type="NCBIfam" id="TIGR00573">
    <property type="entry name" value="dnaq"/>
    <property type="match status" value="1"/>
</dbReference>
<dbReference type="CDD" id="cd06127">
    <property type="entry name" value="DEDDh"/>
    <property type="match status" value="1"/>
</dbReference>